<evidence type="ECO:0000256" key="5">
    <source>
        <dbReference type="ARBA" id="ARBA00022692"/>
    </source>
</evidence>
<evidence type="ECO:0000256" key="1">
    <source>
        <dbReference type="ARBA" id="ARBA00004429"/>
    </source>
</evidence>
<evidence type="ECO:0000313" key="12">
    <source>
        <dbReference type="Proteomes" id="UP001597108"/>
    </source>
</evidence>
<dbReference type="Pfam" id="PF04290">
    <property type="entry name" value="DctQ"/>
    <property type="match status" value="1"/>
</dbReference>
<dbReference type="InterPro" id="IPR007387">
    <property type="entry name" value="TRAP_DctQ"/>
</dbReference>
<feature type="domain" description="Tripartite ATP-independent periplasmic transporters DctQ component" evidence="10">
    <location>
        <begin position="23"/>
        <end position="152"/>
    </location>
</feature>
<keyword evidence="6 9" id="KW-1133">Transmembrane helix</keyword>
<keyword evidence="7 9" id="KW-0472">Membrane</keyword>
<name>A0ABW3IS45_9RHOB</name>
<dbReference type="PANTHER" id="PTHR35011:SF11">
    <property type="entry name" value="TRAP TRANSPORTER SMALL PERMEASE PROTEIN"/>
    <property type="match status" value="1"/>
</dbReference>
<keyword evidence="5 9" id="KW-0812">Transmembrane</keyword>
<organism evidence="11 12">
    <name type="scientific">Tropicimonas aquimaris</name>
    <dbReference type="NCBI Taxonomy" id="914152"/>
    <lineage>
        <taxon>Bacteria</taxon>
        <taxon>Pseudomonadati</taxon>
        <taxon>Pseudomonadota</taxon>
        <taxon>Alphaproteobacteria</taxon>
        <taxon>Rhodobacterales</taxon>
        <taxon>Roseobacteraceae</taxon>
        <taxon>Tropicimonas</taxon>
    </lineage>
</organism>
<feature type="transmembrane region" description="Helical" evidence="9">
    <location>
        <begin position="131"/>
        <end position="153"/>
    </location>
</feature>
<evidence type="ECO:0000256" key="6">
    <source>
        <dbReference type="ARBA" id="ARBA00022989"/>
    </source>
</evidence>
<evidence type="ECO:0000313" key="11">
    <source>
        <dbReference type="EMBL" id="MFD0980669.1"/>
    </source>
</evidence>
<keyword evidence="3" id="KW-1003">Cell membrane</keyword>
<keyword evidence="2 9" id="KW-0813">Transport</keyword>
<dbReference type="RefSeq" id="WP_386075201.1">
    <property type="nucleotide sequence ID" value="NZ_JBHTJT010000029.1"/>
</dbReference>
<keyword evidence="12" id="KW-1185">Reference proteome</keyword>
<evidence type="ECO:0000256" key="4">
    <source>
        <dbReference type="ARBA" id="ARBA00022519"/>
    </source>
</evidence>
<comment type="function">
    <text evidence="9">Part of the tripartite ATP-independent periplasmic (TRAP) transport system.</text>
</comment>
<feature type="transmembrane region" description="Helical" evidence="9">
    <location>
        <begin position="12"/>
        <end position="31"/>
    </location>
</feature>
<evidence type="ECO:0000256" key="2">
    <source>
        <dbReference type="ARBA" id="ARBA00022448"/>
    </source>
</evidence>
<dbReference type="InterPro" id="IPR055348">
    <property type="entry name" value="DctQ"/>
</dbReference>
<dbReference type="Proteomes" id="UP001597108">
    <property type="component" value="Unassembled WGS sequence"/>
</dbReference>
<reference evidence="12" key="1">
    <citation type="journal article" date="2019" name="Int. J. Syst. Evol. Microbiol.">
        <title>The Global Catalogue of Microorganisms (GCM) 10K type strain sequencing project: providing services to taxonomists for standard genome sequencing and annotation.</title>
        <authorList>
            <consortium name="The Broad Institute Genomics Platform"/>
            <consortium name="The Broad Institute Genome Sequencing Center for Infectious Disease"/>
            <person name="Wu L."/>
            <person name="Ma J."/>
        </authorList>
    </citation>
    <scope>NUCLEOTIDE SEQUENCE [LARGE SCALE GENOMIC DNA]</scope>
    <source>
        <strain evidence="12">CCUG 60524</strain>
    </source>
</reference>
<gene>
    <name evidence="11" type="ORF">ACFQ2S_13525</name>
</gene>
<keyword evidence="4 9" id="KW-0997">Cell inner membrane</keyword>
<comment type="caution">
    <text evidence="11">The sequence shown here is derived from an EMBL/GenBank/DDBJ whole genome shotgun (WGS) entry which is preliminary data.</text>
</comment>
<comment type="subcellular location">
    <subcellularLocation>
        <location evidence="1 9">Cell inner membrane</location>
        <topology evidence="1 9">Multi-pass membrane protein</topology>
    </subcellularLocation>
</comment>
<dbReference type="PANTHER" id="PTHR35011">
    <property type="entry name" value="2,3-DIKETO-L-GULONATE TRAP TRANSPORTER SMALL PERMEASE PROTEIN YIAM"/>
    <property type="match status" value="1"/>
</dbReference>
<comment type="subunit">
    <text evidence="9">The complex comprises the extracytoplasmic solute receptor protein and the two transmembrane proteins.</text>
</comment>
<evidence type="ECO:0000259" key="10">
    <source>
        <dbReference type="Pfam" id="PF04290"/>
    </source>
</evidence>
<feature type="transmembrane region" description="Helical" evidence="9">
    <location>
        <begin position="93"/>
        <end position="111"/>
    </location>
</feature>
<sequence length="172" mass="18648">MNAIANTIARGAILVAGIALFAILAVIGAQIAARVFTGNSLSWSDELARLFFLYLVFIGAAETSVRHTHIAVDLKDTFRLPGEIDRLLDLGRMVLCIAVLAIIAVGAWKIIPVVENMQRPATRLSTAWMYYPVLVGSLLMIVATAINFIACIARTSPYPPFADDNKDKSDSN</sequence>
<evidence type="ECO:0000256" key="8">
    <source>
        <dbReference type="ARBA" id="ARBA00038436"/>
    </source>
</evidence>
<evidence type="ECO:0000256" key="7">
    <source>
        <dbReference type="ARBA" id="ARBA00023136"/>
    </source>
</evidence>
<comment type="similarity">
    <text evidence="8 9">Belongs to the TRAP transporter small permease family.</text>
</comment>
<feature type="transmembrane region" description="Helical" evidence="9">
    <location>
        <begin position="51"/>
        <end position="72"/>
    </location>
</feature>
<evidence type="ECO:0000256" key="9">
    <source>
        <dbReference type="RuleBase" id="RU369079"/>
    </source>
</evidence>
<proteinExistence type="inferred from homology"/>
<dbReference type="EMBL" id="JBHTJT010000029">
    <property type="protein sequence ID" value="MFD0980669.1"/>
    <property type="molecule type" value="Genomic_DNA"/>
</dbReference>
<evidence type="ECO:0000256" key="3">
    <source>
        <dbReference type="ARBA" id="ARBA00022475"/>
    </source>
</evidence>
<protein>
    <recommendedName>
        <fullName evidence="9">TRAP transporter small permease protein</fullName>
    </recommendedName>
</protein>
<accession>A0ABW3IS45</accession>